<evidence type="ECO:0000256" key="6">
    <source>
        <dbReference type="ARBA" id="ARBA00022741"/>
    </source>
</evidence>
<keyword evidence="5 11" id="KW-0436">Ligase</keyword>
<dbReference type="GO" id="GO:0005737">
    <property type="term" value="C:cytoplasm"/>
    <property type="evidence" value="ECO:0007669"/>
    <property type="project" value="UniProtKB-SubCell"/>
</dbReference>
<evidence type="ECO:0000313" key="15">
    <source>
        <dbReference type="EMBL" id="CZE48099.1"/>
    </source>
</evidence>
<dbReference type="HAMAP" id="MF_00123">
    <property type="entry name" value="Arg_tRNA_synth"/>
    <property type="match status" value="1"/>
</dbReference>
<dbReference type="GO" id="GO:0004814">
    <property type="term" value="F:arginine-tRNA ligase activity"/>
    <property type="evidence" value="ECO:0007669"/>
    <property type="project" value="UniProtKB-UniRule"/>
</dbReference>
<comment type="subunit">
    <text evidence="3 11">Monomer.</text>
</comment>
<evidence type="ECO:0000256" key="3">
    <source>
        <dbReference type="ARBA" id="ARBA00011245"/>
    </source>
</evidence>
<evidence type="ECO:0000259" key="14">
    <source>
        <dbReference type="SMART" id="SM01016"/>
    </source>
</evidence>
<dbReference type="InterPro" id="IPR001412">
    <property type="entry name" value="aa-tRNA-synth_I_CS"/>
</dbReference>
<dbReference type="Gene3D" id="1.10.730.10">
    <property type="entry name" value="Isoleucyl-tRNA Synthetase, Domain 1"/>
    <property type="match status" value="1"/>
</dbReference>
<keyword evidence="16" id="KW-1185">Reference proteome</keyword>
<evidence type="ECO:0000256" key="1">
    <source>
        <dbReference type="ARBA" id="ARBA00004496"/>
    </source>
</evidence>
<evidence type="ECO:0000256" key="9">
    <source>
        <dbReference type="ARBA" id="ARBA00023146"/>
    </source>
</evidence>
<feature type="domain" description="DALR anticodon binding" evidence="13">
    <location>
        <begin position="414"/>
        <end position="528"/>
    </location>
</feature>
<name>A0A128EGP5_9BACT</name>
<evidence type="ECO:0000256" key="4">
    <source>
        <dbReference type="ARBA" id="ARBA00022490"/>
    </source>
</evidence>
<dbReference type="PRINTS" id="PR01038">
    <property type="entry name" value="TRNASYNTHARG"/>
</dbReference>
<dbReference type="SUPFAM" id="SSF47323">
    <property type="entry name" value="Anticodon-binding domain of a subclass of class I aminoacyl-tRNA synthetases"/>
    <property type="match status" value="1"/>
</dbReference>
<dbReference type="GO" id="GO:0006420">
    <property type="term" value="P:arginyl-tRNA aminoacylation"/>
    <property type="evidence" value="ECO:0007669"/>
    <property type="project" value="UniProtKB-UniRule"/>
</dbReference>
<dbReference type="PROSITE" id="PS00178">
    <property type="entry name" value="AA_TRNA_LIGASE_I"/>
    <property type="match status" value="1"/>
</dbReference>
<dbReference type="SUPFAM" id="SSF52374">
    <property type="entry name" value="Nucleotidylyl transferase"/>
    <property type="match status" value="1"/>
</dbReference>
<keyword evidence="4 11" id="KW-0963">Cytoplasm</keyword>
<dbReference type="RefSeq" id="WP_075540296.1">
    <property type="nucleotide sequence ID" value="NZ_CP053844.1"/>
</dbReference>
<dbReference type="InterPro" id="IPR036695">
    <property type="entry name" value="Arg-tRNA-synth_N_sf"/>
</dbReference>
<dbReference type="PANTHER" id="PTHR11956">
    <property type="entry name" value="ARGINYL-TRNA SYNTHETASE"/>
    <property type="match status" value="1"/>
</dbReference>
<evidence type="ECO:0000256" key="11">
    <source>
        <dbReference type="HAMAP-Rule" id="MF_00123"/>
    </source>
</evidence>
<dbReference type="Proteomes" id="UP000069632">
    <property type="component" value="Unassembled WGS sequence"/>
</dbReference>
<dbReference type="OrthoDB" id="9803211at2"/>
<dbReference type="FunFam" id="3.40.50.620:FF:000062">
    <property type="entry name" value="Arginine--tRNA ligase"/>
    <property type="match status" value="1"/>
</dbReference>
<evidence type="ECO:0000256" key="7">
    <source>
        <dbReference type="ARBA" id="ARBA00022840"/>
    </source>
</evidence>
<keyword evidence="8 11" id="KW-0648">Protein biosynthesis</keyword>
<dbReference type="Pfam" id="PF00750">
    <property type="entry name" value="tRNA-synt_1d"/>
    <property type="match status" value="1"/>
</dbReference>
<dbReference type="GO" id="GO:0005524">
    <property type="term" value="F:ATP binding"/>
    <property type="evidence" value="ECO:0007669"/>
    <property type="project" value="UniProtKB-UniRule"/>
</dbReference>
<dbReference type="InterPro" id="IPR009080">
    <property type="entry name" value="tRNAsynth_Ia_anticodon-bd"/>
</dbReference>
<dbReference type="PANTHER" id="PTHR11956:SF5">
    <property type="entry name" value="ARGININE--TRNA LIGASE, CYTOPLASMIC"/>
    <property type="match status" value="1"/>
</dbReference>
<dbReference type="SMART" id="SM01016">
    <property type="entry name" value="Arg_tRNA_synt_N"/>
    <property type="match status" value="1"/>
</dbReference>
<evidence type="ECO:0000313" key="16">
    <source>
        <dbReference type="Proteomes" id="UP000069632"/>
    </source>
</evidence>
<dbReference type="NCBIfam" id="TIGR00456">
    <property type="entry name" value="argS"/>
    <property type="match status" value="1"/>
</dbReference>
<dbReference type="Gene3D" id="3.30.1360.70">
    <property type="entry name" value="Arginyl tRNA synthetase N-terminal domain"/>
    <property type="match status" value="1"/>
</dbReference>
<evidence type="ECO:0000256" key="5">
    <source>
        <dbReference type="ARBA" id="ARBA00022598"/>
    </source>
</evidence>
<dbReference type="EMBL" id="FIZP01000005">
    <property type="protein sequence ID" value="CZE48099.1"/>
    <property type="molecule type" value="Genomic_DNA"/>
</dbReference>
<dbReference type="AlphaFoldDB" id="A0A128EGP5"/>
<comment type="similarity">
    <text evidence="2 11 12">Belongs to the class-I aminoacyl-tRNA synthetase family.</text>
</comment>
<organism evidence="15 16">
    <name type="scientific">Campylobacter geochelonis</name>
    <dbReference type="NCBI Taxonomy" id="1780362"/>
    <lineage>
        <taxon>Bacteria</taxon>
        <taxon>Pseudomonadati</taxon>
        <taxon>Campylobacterota</taxon>
        <taxon>Epsilonproteobacteria</taxon>
        <taxon>Campylobacterales</taxon>
        <taxon>Campylobacteraceae</taxon>
        <taxon>Campylobacter</taxon>
    </lineage>
</organism>
<accession>A0A128EGP5</accession>
<keyword evidence="9 11" id="KW-0030">Aminoacyl-tRNA synthetase</keyword>
<evidence type="ECO:0000256" key="8">
    <source>
        <dbReference type="ARBA" id="ARBA00022917"/>
    </source>
</evidence>
<proteinExistence type="inferred from homology"/>
<evidence type="ECO:0000256" key="2">
    <source>
        <dbReference type="ARBA" id="ARBA00005594"/>
    </source>
</evidence>
<keyword evidence="6 11" id="KW-0547">Nucleotide-binding</keyword>
<protein>
    <recommendedName>
        <fullName evidence="11">Arginine--tRNA ligase</fullName>
        <ecNumber evidence="11">6.1.1.19</ecNumber>
    </recommendedName>
    <alternativeName>
        <fullName evidence="11">Arginyl-tRNA synthetase</fullName>
        <shortName evidence="11">ArgRS</shortName>
    </alternativeName>
</protein>
<dbReference type="InterPro" id="IPR008909">
    <property type="entry name" value="DALR_anticod-bd"/>
</dbReference>
<evidence type="ECO:0000259" key="13">
    <source>
        <dbReference type="SMART" id="SM00836"/>
    </source>
</evidence>
<dbReference type="Gene3D" id="3.40.50.620">
    <property type="entry name" value="HUPs"/>
    <property type="match status" value="1"/>
</dbReference>
<reference evidence="15 16" key="1">
    <citation type="submission" date="2016-02" db="EMBL/GenBank/DDBJ databases">
        <authorList>
            <consortium name="Pathogen Informatics"/>
        </authorList>
    </citation>
    <scope>NUCLEOTIDE SEQUENCE [LARGE SCALE GENOMIC DNA]</scope>
    <source>
        <strain evidence="15 16">RC20</strain>
    </source>
</reference>
<dbReference type="Pfam" id="PF05746">
    <property type="entry name" value="DALR_1"/>
    <property type="match status" value="1"/>
</dbReference>
<comment type="subcellular location">
    <subcellularLocation>
        <location evidence="1 11">Cytoplasm</location>
    </subcellularLocation>
</comment>
<dbReference type="SMART" id="SM00836">
    <property type="entry name" value="DALR_1"/>
    <property type="match status" value="1"/>
</dbReference>
<feature type="short sequence motif" description="'HIGH' region" evidence="11">
    <location>
        <begin position="112"/>
        <end position="122"/>
    </location>
</feature>
<dbReference type="InterPro" id="IPR001278">
    <property type="entry name" value="Arg-tRNA-ligase"/>
</dbReference>
<dbReference type="InterPro" id="IPR014729">
    <property type="entry name" value="Rossmann-like_a/b/a_fold"/>
</dbReference>
<comment type="catalytic activity">
    <reaction evidence="10 11">
        <text>tRNA(Arg) + L-arginine + ATP = L-arginyl-tRNA(Arg) + AMP + diphosphate</text>
        <dbReference type="Rhea" id="RHEA:20301"/>
        <dbReference type="Rhea" id="RHEA-COMP:9658"/>
        <dbReference type="Rhea" id="RHEA-COMP:9673"/>
        <dbReference type="ChEBI" id="CHEBI:30616"/>
        <dbReference type="ChEBI" id="CHEBI:32682"/>
        <dbReference type="ChEBI" id="CHEBI:33019"/>
        <dbReference type="ChEBI" id="CHEBI:78442"/>
        <dbReference type="ChEBI" id="CHEBI:78513"/>
        <dbReference type="ChEBI" id="CHEBI:456215"/>
        <dbReference type="EC" id="6.1.1.19"/>
    </reaction>
</comment>
<dbReference type="SUPFAM" id="SSF55190">
    <property type="entry name" value="Arginyl-tRNA synthetase (ArgRS), N-terminal 'additional' domain"/>
    <property type="match status" value="1"/>
</dbReference>
<evidence type="ECO:0000256" key="12">
    <source>
        <dbReference type="RuleBase" id="RU363038"/>
    </source>
</evidence>
<dbReference type="EC" id="6.1.1.19" evidence="11"/>
<gene>
    <name evidence="11 15" type="primary">argS</name>
    <name evidence="15" type="ORF">ERS672216_01237</name>
</gene>
<dbReference type="InterPro" id="IPR035684">
    <property type="entry name" value="ArgRS_core"/>
</dbReference>
<dbReference type="Pfam" id="PF03485">
    <property type="entry name" value="Arg_tRNA_synt_N"/>
    <property type="match status" value="1"/>
</dbReference>
<keyword evidence="7 11" id="KW-0067">ATP-binding</keyword>
<dbReference type="InterPro" id="IPR005148">
    <property type="entry name" value="Arg-tRNA-synth_N"/>
</dbReference>
<feature type="domain" description="Arginyl tRNA synthetase N-terminal" evidence="14">
    <location>
        <begin position="3"/>
        <end position="76"/>
    </location>
</feature>
<sequence>MKEIIKEEIYKALGQNVVLEKPKDRGLAHYATPYAFSLAKELKKSPKIIADELALKFSDSKILEVSALNGYINFRVKGEFLDKISSRSLKNADKFATSKPKNSSTLIEYVSANPTGPLHIGHVRGAVYGDTLARVGRHIGENITTEYYINDAGNQIDLLGISIYLVGREKLLGLEVEYPESFYRGEYIEDLAKEALDEFGEDIFKDEKSCSKLSVWGKDKMIKVIQKNLSDAHISIDNWVSEKSLYNKLESTVAKLKKCGGLYEKDGKIWINSSAVGDEKDRVVIREDTRPTYLAGDIVYHDDKFSRGFDRYINIWGADHHGYIARMKASIHFLGYDESRLEVILAQMVSLLKNGETFKMSKRAGNFILMSDVLEEIGSDALRLIFISKKCDTSLEFDVDELKVEDSSNPIFYINYAHARVNQVFGKAGKKVDDVLDANLDDLNEEAKNLLFEALILNEILEDAFYSRQLQKIPDYLKSLSASFHKFYNENRVVGSQNEDALLKLFAVVALSIKTALKVIGIEAKSKMVRKSEIEE</sequence>
<evidence type="ECO:0000256" key="10">
    <source>
        <dbReference type="ARBA" id="ARBA00049339"/>
    </source>
</evidence>
<dbReference type="CDD" id="cd00671">
    <property type="entry name" value="ArgRS_core"/>
    <property type="match status" value="1"/>
</dbReference>